<keyword evidence="1" id="KW-0472">Membrane</keyword>
<feature type="transmembrane region" description="Helical" evidence="1">
    <location>
        <begin position="14"/>
        <end position="42"/>
    </location>
</feature>
<proteinExistence type="predicted"/>
<dbReference type="Proteomes" id="UP000253729">
    <property type="component" value="Unassembled WGS sequence"/>
</dbReference>
<name>A0A3F3Q932_9EURO</name>
<reference evidence="2 3" key="1">
    <citation type="submission" date="2018-07" db="EMBL/GenBank/DDBJ databases">
        <title>The genomes of Aspergillus section Nigri reveals drivers in fungal speciation.</title>
        <authorList>
            <consortium name="DOE Joint Genome Institute"/>
            <person name="Vesth T.C."/>
            <person name="Nybo J."/>
            <person name="Theobald S."/>
            <person name="Brandl J."/>
            <person name="Frisvad J.C."/>
            <person name="Nielsen K.F."/>
            <person name="Lyhne E.K."/>
            <person name="Kogle M.E."/>
            <person name="Kuo A."/>
            <person name="Riley R."/>
            <person name="Clum A."/>
            <person name="Nolan M."/>
            <person name="Lipzen A."/>
            <person name="Salamov A."/>
            <person name="Henrissat B."/>
            <person name="Wiebenga A."/>
            <person name="De vries R.P."/>
            <person name="Grigoriev I.V."/>
            <person name="Mortensen U.H."/>
            <person name="Andersen M.R."/>
            <person name="Baker S.E."/>
        </authorList>
    </citation>
    <scope>NUCLEOTIDE SEQUENCE [LARGE SCALE GENOMIC DNA]</scope>
    <source>
        <strain evidence="2 3">CBS 139.54b</strain>
    </source>
</reference>
<keyword evidence="1" id="KW-1133">Transmembrane helix</keyword>
<dbReference type="AlphaFoldDB" id="A0A3F3Q932"/>
<protein>
    <submittedName>
        <fullName evidence="2">Uncharacterized protein</fullName>
    </submittedName>
</protein>
<dbReference type="GeneID" id="38133721"/>
<evidence type="ECO:0000256" key="1">
    <source>
        <dbReference type="SAM" id="Phobius"/>
    </source>
</evidence>
<gene>
    <name evidence="2" type="ORF">BDQ94DRAFT_139106</name>
</gene>
<keyword evidence="3" id="KW-1185">Reference proteome</keyword>
<dbReference type="EMBL" id="KZ852039">
    <property type="protein sequence ID" value="RDH35721.1"/>
    <property type="molecule type" value="Genomic_DNA"/>
</dbReference>
<evidence type="ECO:0000313" key="3">
    <source>
        <dbReference type="Proteomes" id="UP000253729"/>
    </source>
</evidence>
<dbReference type="RefSeq" id="XP_026628743.1">
    <property type="nucleotide sequence ID" value="XM_026765365.1"/>
</dbReference>
<organism evidence="2 3">
    <name type="scientific">Aspergillus welwitschiae</name>
    <dbReference type="NCBI Taxonomy" id="1341132"/>
    <lineage>
        <taxon>Eukaryota</taxon>
        <taxon>Fungi</taxon>
        <taxon>Dikarya</taxon>
        <taxon>Ascomycota</taxon>
        <taxon>Pezizomycotina</taxon>
        <taxon>Eurotiomycetes</taxon>
        <taxon>Eurotiomycetidae</taxon>
        <taxon>Eurotiales</taxon>
        <taxon>Aspergillaceae</taxon>
        <taxon>Aspergillus</taxon>
        <taxon>Aspergillus subgen. Circumdati</taxon>
    </lineage>
</organism>
<keyword evidence="1" id="KW-0812">Transmembrane</keyword>
<sequence>MIHAHSKSLLSSQIILALVLCCSLFSLSYFIFFPFFLFLFHASISYQLLLYFVPKVQLVSLVNLLSGLLNSC</sequence>
<accession>A0A3F3Q932</accession>
<evidence type="ECO:0000313" key="2">
    <source>
        <dbReference type="EMBL" id="RDH35721.1"/>
    </source>
</evidence>